<feature type="region of interest" description="Disordered" evidence="5">
    <location>
        <begin position="558"/>
        <end position="596"/>
    </location>
</feature>
<evidence type="ECO:0000256" key="2">
    <source>
        <dbReference type="ARBA" id="ARBA00022963"/>
    </source>
</evidence>
<dbReference type="AlphaFoldDB" id="G2QT91"/>
<keyword evidence="1 4" id="KW-0378">Hydrolase</keyword>
<feature type="region of interest" description="Disordered" evidence="5">
    <location>
        <begin position="500"/>
        <end position="526"/>
    </location>
</feature>
<dbReference type="Gene3D" id="3.40.50.1820">
    <property type="entry name" value="alpha/beta hydrolase"/>
    <property type="match status" value="1"/>
</dbReference>
<dbReference type="Pfam" id="PF03403">
    <property type="entry name" value="PAF-AH_p_II"/>
    <property type="match status" value="1"/>
</dbReference>
<dbReference type="Proteomes" id="UP000008181">
    <property type="component" value="Chromosome 1"/>
</dbReference>
<dbReference type="SUPFAM" id="SSF53474">
    <property type="entry name" value="alpha/beta-Hydrolases"/>
    <property type="match status" value="1"/>
</dbReference>
<name>G2QT91_THETT</name>
<reference evidence="6 7" key="1">
    <citation type="journal article" date="2011" name="Nat. Biotechnol.">
        <title>Comparative genomic analysis of the thermophilic biomass-degrading fungi Myceliophthora thermophila and Thielavia terrestris.</title>
        <authorList>
            <person name="Berka R.M."/>
            <person name="Grigoriev I.V."/>
            <person name="Otillar R."/>
            <person name="Salamov A."/>
            <person name="Grimwood J."/>
            <person name="Reid I."/>
            <person name="Ishmael N."/>
            <person name="John T."/>
            <person name="Darmond C."/>
            <person name="Moisan M.-C."/>
            <person name="Henrissat B."/>
            <person name="Coutinho P.M."/>
            <person name="Lombard V."/>
            <person name="Natvig D.O."/>
            <person name="Lindquist E."/>
            <person name="Schmutz J."/>
            <person name="Lucas S."/>
            <person name="Harris P."/>
            <person name="Powlowski J."/>
            <person name="Bellemare A."/>
            <person name="Taylor D."/>
            <person name="Butler G."/>
            <person name="de Vries R.P."/>
            <person name="Allijn I.E."/>
            <person name="van den Brink J."/>
            <person name="Ushinsky S."/>
            <person name="Storms R."/>
            <person name="Powell A.J."/>
            <person name="Paulsen I.T."/>
            <person name="Elbourne L.D.H."/>
            <person name="Baker S.E."/>
            <person name="Magnuson J."/>
            <person name="LaBoissiere S."/>
            <person name="Clutterbuck A.J."/>
            <person name="Martinez D."/>
            <person name="Wogulis M."/>
            <person name="de Leon A.L."/>
            <person name="Rey M.W."/>
            <person name="Tsang A."/>
        </authorList>
    </citation>
    <scope>NUCLEOTIDE SEQUENCE [LARGE SCALE GENOMIC DNA]</scope>
    <source>
        <strain evidence="7">ATCC 38088 / NRRL 8126</strain>
    </source>
</reference>
<evidence type="ECO:0000256" key="1">
    <source>
        <dbReference type="ARBA" id="ARBA00022801"/>
    </source>
</evidence>
<protein>
    <recommendedName>
        <fullName evidence="4">Putative phospholipase</fullName>
        <ecNumber evidence="4">3.1.1.47</ecNumber>
    </recommendedName>
</protein>
<gene>
    <name evidence="6" type="ORF">THITE_2107182</name>
</gene>
<dbReference type="GO" id="GO:0016042">
    <property type="term" value="P:lipid catabolic process"/>
    <property type="evidence" value="ECO:0007669"/>
    <property type="project" value="UniProtKB-KW"/>
</dbReference>
<dbReference type="OrthoDB" id="2363873at2759"/>
<proteinExistence type="inferred from homology"/>
<keyword evidence="3 4" id="KW-0443">Lipid metabolism</keyword>
<comment type="catalytic activity">
    <reaction evidence="4">
        <text>a 1-O-alkyl-2-acetyl-sn-glycero-3-phosphocholine + H2O = a 1-O-alkyl-sn-glycero-3-phosphocholine + acetate + H(+)</text>
        <dbReference type="Rhea" id="RHEA:17777"/>
        <dbReference type="ChEBI" id="CHEBI:15377"/>
        <dbReference type="ChEBI" id="CHEBI:15378"/>
        <dbReference type="ChEBI" id="CHEBI:30089"/>
        <dbReference type="ChEBI" id="CHEBI:30909"/>
        <dbReference type="ChEBI" id="CHEBI:36707"/>
        <dbReference type="EC" id="3.1.1.47"/>
    </reaction>
</comment>
<feature type="compositionally biased region" description="Basic and acidic residues" evidence="5">
    <location>
        <begin position="566"/>
        <end position="585"/>
    </location>
</feature>
<evidence type="ECO:0000256" key="5">
    <source>
        <dbReference type="SAM" id="MobiDB-lite"/>
    </source>
</evidence>
<feature type="region of interest" description="Disordered" evidence="5">
    <location>
        <begin position="386"/>
        <end position="421"/>
    </location>
</feature>
<evidence type="ECO:0000256" key="3">
    <source>
        <dbReference type="ARBA" id="ARBA00023098"/>
    </source>
</evidence>
<feature type="compositionally biased region" description="Gly residues" evidence="5">
    <location>
        <begin position="509"/>
        <end position="522"/>
    </location>
</feature>
<evidence type="ECO:0000256" key="4">
    <source>
        <dbReference type="PIRNR" id="PIRNR018169"/>
    </source>
</evidence>
<keyword evidence="7" id="KW-1185">Reference proteome</keyword>
<dbReference type="PANTHER" id="PTHR10272:SF7">
    <property type="entry name" value="PHOSPHOLIPASE-RELATED"/>
    <property type="match status" value="1"/>
</dbReference>
<comment type="similarity">
    <text evidence="4">Belongs to the serine esterase family.</text>
</comment>
<dbReference type="PANTHER" id="PTHR10272">
    <property type="entry name" value="PLATELET-ACTIVATING FACTOR ACETYLHYDROLASE"/>
    <property type="match status" value="1"/>
</dbReference>
<dbReference type="EMBL" id="CP003009">
    <property type="protein sequence ID" value="AEO62708.1"/>
    <property type="molecule type" value="Genomic_DNA"/>
</dbReference>
<dbReference type="RefSeq" id="XP_003649044.1">
    <property type="nucleotide sequence ID" value="XM_003648996.1"/>
</dbReference>
<accession>G2QT91</accession>
<evidence type="ECO:0000313" key="6">
    <source>
        <dbReference type="EMBL" id="AEO62708.1"/>
    </source>
</evidence>
<dbReference type="GO" id="GO:0003847">
    <property type="term" value="F:1-alkyl-2-acetylglycerophosphocholine esterase activity"/>
    <property type="evidence" value="ECO:0007669"/>
    <property type="project" value="UniProtKB-UniRule"/>
</dbReference>
<dbReference type="GeneID" id="11515410"/>
<dbReference type="InterPro" id="IPR016715">
    <property type="entry name" value="PAF_acetylhydro_eukaryote"/>
</dbReference>
<dbReference type="eggNOG" id="KOG3847">
    <property type="taxonomic scope" value="Eukaryota"/>
</dbReference>
<dbReference type="HOGENOM" id="CLU_024458_0_0_1"/>
<dbReference type="STRING" id="578455.G2QT91"/>
<dbReference type="InterPro" id="IPR029058">
    <property type="entry name" value="AB_hydrolase_fold"/>
</dbReference>
<dbReference type="EC" id="3.1.1.47" evidence="4"/>
<dbReference type="KEGG" id="ttt:THITE_2107182"/>
<keyword evidence="2 4" id="KW-0442">Lipid degradation</keyword>
<sequence length="596" mass="63732">MAGLVSSLNLVPSFPDYTGPYKVGTVDVEIPVSELESPSPAPEGAAHIHTILFRIFYPAEAESYGKRVTWLPAPQRLHIAAYAQFLGAGPTLASILSFLPRHLHWTTIPAHKNATLLAPRGDRPGARWPTMIFSHGLGGNRNAYSHLAGSLASYGVVVICPEHRDGSAALSLIRDPESQDRGRTRHIVPYCPIPHNQTNEVWEARNKQLRIRLWELGLVFEAVSALDRGDEPTLRSNLNHSTSPSALHQFTNTLDIHEPGKVIFSGHSFGAATIVQLLKSTFYANHPSVAAMPAPLFTPDRTSALRHQVTPHTPTILLDMWCFPLLSASTAALYNLPLPCYSPTRASGPAPGGAALLAVESQAFYTWSNHLHCKARILSPSPSFTQPIPPSMFGGDDDDDGDHSDDGKDNAGAGRGSGGGGGGGVAKPHFFYVASSAHLSQSDFGVLFPRLTKRVFKADRPARVLRLNLRAQLQFLRQNGVAVAGTARADLVDGPVSVSGGADSADGARGSGSAGPGGGGGKWVDDDKVILEKGGGKDGEGRVDAWRWIDIVGLGGEAYPSELDMSEGRREEQQMSAEQGEREMQAEIEPAMATTA</sequence>
<evidence type="ECO:0000313" key="7">
    <source>
        <dbReference type="Proteomes" id="UP000008181"/>
    </source>
</evidence>
<organism evidence="6 7">
    <name type="scientific">Thermothielavioides terrestris (strain ATCC 38088 / NRRL 8126)</name>
    <name type="common">Thielavia terrestris</name>
    <dbReference type="NCBI Taxonomy" id="578455"/>
    <lineage>
        <taxon>Eukaryota</taxon>
        <taxon>Fungi</taxon>
        <taxon>Dikarya</taxon>
        <taxon>Ascomycota</taxon>
        <taxon>Pezizomycotina</taxon>
        <taxon>Sordariomycetes</taxon>
        <taxon>Sordariomycetidae</taxon>
        <taxon>Sordariales</taxon>
        <taxon>Chaetomiaceae</taxon>
        <taxon>Thermothielavioides</taxon>
        <taxon>Thermothielavioides terrestris</taxon>
    </lineage>
</organism>
<dbReference type="PIRSF" id="PIRSF018169">
    <property type="entry name" value="PAF_acetylhydrolase"/>
    <property type="match status" value="1"/>
</dbReference>